<organism evidence="2 3">
    <name type="scientific">Mya arenaria</name>
    <name type="common">Soft-shell clam</name>
    <dbReference type="NCBI Taxonomy" id="6604"/>
    <lineage>
        <taxon>Eukaryota</taxon>
        <taxon>Metazoa</taxon>
        <taxon>Spiralia</taxon>
        <taxon>Lophotrochozoa</taxon>
        <taxon>Mollusca</taxon>
        <taxon>Bivalvia</taxon>
        <taxon>Autobranchia</taxon>
        <taxon>Heteroconchia</taxon>
        <taxon>Euheterodonta</taxon>
        <taxon>Imparidentia</taxon>
        <taxon>Neoheterodontei</taxon>
        <taxon>Myida</taxon>
        <taxon>Myoidea</taxon>
        <taxon>Myidae</taxon>
        <taxon>Mya</taxon>
    </lineage>
</organism>
<accession>A0ABY7E8Z6</accession>
<name>A0ABY7E8Z6_MYAAR</name>
<feature type="compositionally biased region" description="Basic and acidic residues" evidence="1">
    <location>
        <begin position="27"/>
        <end position="41"/>
    </location>
</feature>
<evidence type="ECO:0000313" key="3">
    <source>
        <dbReference type="Proteomes" id="UP001164746"/>
    </source>
</evidence>
<sequence length="104" mass="11383">MEHLMANVVSVAKMRILLPNKIGWGKITDDAAHGKPVEKTVEPSTGNRNQPPLPNIVVQQGPRKDDTPLERKDALPPLDSTVAVGEDGVVQKSKKNKKKKDKTI</sequence>
<dbReference type="Proteomes" id="UP001164746">
    <property type="component" value="Chromosome 5"/>
</dbReference>
<proteinExistence type="predicted"/>
<protein>
    <submittedName>
        <fullName evidence="2">Uncharacterized protein</fullName>
    </submittedName>
</protein>
<keyword evidence="3" id="KW-1185">Reference proteome</keyword>
<feature type="region of interest" description="Disordered" evidence="1">
    <location>
        <begin position="25"/>
        <end position="104"/>
    </location>
</feature>
<reference evidence="2" key="1">
    <citation type="submission" date="2022-11" db="EMBL/GenBank/DDBJ databases">
        <title>Centuries of genome instability and evolution in soft-shell clam transmissible cancer (bioRxiv).</title>
        <authorList>
            <person name="Hart S.F.M."/>
            <person name="Yonemitsu M.A."/>
            <person name="Giersch R.M."/>
            <person name="Beal B.F."/>
            <person name="Arriagada G."/>
            <person name="Davis B.W."/>
            <person name="Ostrander E.A."/>
            <person name="Goff S.P."/>
            <person name="Metzger M.J."/>
        </authorList>
    </citation>
    <scope>NUCLEOTIDE SEQUENCE</scope>
    <source>
        <strain evidence="2">MELC-2E11</strain>
        <tissue evidence="2">Siphon/mantle</tissue>
    </source>
</reference>
<gene>
    <name evidence="2" type="ORF">MAR_021684</name>
</gene>
<feature type="compositionally biased region" description="Basic and acidic residues" evidence="1">
    <location>
        <begin position="62"/>
        <end position="74"/>
    </location>
</feature>
<evidence type="ECO:0000313" key="2">
    <source>
        <dbReference type="EMBL" id="WAR06315.1"/>
    </source>
</evidence>
<evidence type="ECO:0000256" key="1">
    <source>
        <dbReference type="SAM" id="MobiDB-lite"/>
    </source>
</evidence>
<feature type="compositionally biased region" description="Basic residues" evidence="1">
    <location>
        <begin position="92"/>
        <end position="104"/>
    </location>
</feature>
<dbReference type="EMBL" id="CP111016">
    <property type="protein sequence ID" value="WAR06315.1"/>
    <property type="molecule type" value="Genomic_DNA"/>
</dbReference>